<gene>
    <name evidence="1" type="ORF">VVAX_03537</name>
</gene>
<accession>A0A679JIB9</accession>
<name>A0A679JIB9_VARPD</name>
<dbReference type="AlphaFoldDB" id="A0A679JIB9"/>
<evidence type="ECO:0008006" key="2">
    <source>
        <dbReference type="Google" id="ProtNLM"/>
    </source>
</evidence>
<dbReference type="NCBIfam" id="TIGR01725">
    <property type="entry name" value="phge_HK97_gp10"/>
    <property type="match status" value="1"/>
</dbReference>
<protein>
    <recommendedName>
        <fullName evidence="2">HK97 gp10 family phage protein</fullName>
    </recommendedName>
</protein>
<dbReference type="InterPro" id="IPR010064">
    <property type="entry name" value="HK97-gp10_tail"/>
</dbReference>
<dbReference type="Pfam" id="PF04883">
    <property type="entry name" value="HK97-gp10_like"/>
    <property type="match status" value="1"/>
</dbReference>
<proteinExistence type="predicted"/>
<dbReference type="EMBL" id="LR743507">
    <property type="protein sequence ID" value="CAA2106013.1"/>
    <property type="molecule type" value="Genomic_DNA"/>
</dbReference>
<reference evidence="1" key="1">
    <citation type="submission" date="2019-12" db="EMBL/GenBank/DDBJ databases">
        <authorList>
            <person name="Cremers G."/>
        </authorList>
    </citation>
    <scope>NUCLEOTIDE SEQUENCE</scope>
    <source>
        <strain evidence="1">Vvax</strain>
    </source>
</reference>
<sequence>MANGRGSQRRVHASTAAMFQKDGVGVAFLGPDIEQVNKALEKGIQEKVLRSAARAGIDVFYKEIRLKVPFRTGQLYEAIYQWHDYKQSTATRQVYATGPNKKKAPHWHQVEYGNRNVAAHPYIRPAFLGKLQAANDAARMRLGERTRELIRELNR</sequence>
<evidence type="ECO:0000313" key="1">
    <source>
        <dbReference type="EMBL" id="CAA2106013.1"/>
    </source>
</evidence>
<organism evidence="1">
    <name type="scientific">Variovorax paradoxus</name>
    <dbReference type="NCBI Taxonomy" id="34073"/>
    <lineage>
        <taxon>Bacteria</taxon>
        <taxon>Pseudomonadati</taxon>
        <taxon>Pseudomonadota</taxon>
        <taxon>Betaproteobacteria</taxon>
        <taxon>Burkholderiales</taxon>
        <taxon>Comamonadaceae</taxon>
        <taxon>Variovorax</taxon>
    </lineage>
</organism>
<dbReference type="RefSeq" id="WP_339091115.1">
    <property type="nucleotide sequence ID" value="NZ_LR743507.1"/>
</dbReference>